<keyword evidence="3" id="KW-1185">Reference proteome</keyword>
<dbReference type="AlphaFoldDB" id="A0A1M2V4M6"/>
<feature type="region of interest" description="Disordered" evidence="1">
    <location>
        <begin position="148"/>
        <end position="181"/>
    </location>
</feature>
<dbReference type="Proteomes" id="UP000184267">
    <property type="component" value="Unassembled WGS sequence"/>
</dbReference>
<evidence type="ECO:0000256" key="1">
    <source>
        <dbReference type="SAM" id="MobiDB-lite"/>
    </source>
</evidence>
<dbReference type="OMA" id="TCHERYK"/>
<sequence>MTPQQGHPSQANGGWLMIPNGPPPPAPQMQMQLQHPQPAQMGYPNMQYMPMPQQGPSHAYAPMQPAQQPYPQQFPGQQFQGQLFPGQLFPGQPYPQMRPEQTFQATAPHQGPSAPSDYEQASRFWTNLDDDTRAKILRLYESNATQVQNANRIAGPSSVPIHGADMPTDEEPDTLGPSQPQMEISEPEAQEDEDYVFDDSAPRGTPPGSPGMGRSSKGKDVPRSTERPGNGTEDSDTPTTPNVSTAFGSMLLDKWHQMNEILHEREAANREFQEHLLESFKQLGKKLSRVQHVSPLVAQTHARQAVKSNSRPARGMASRIVLQSDANTTNSPNAPRPTAAQLEAAKAMEKTYLTRLQKVVRLHFAQLVGFTGKDYKKMAQLNPPLTDKDLETYDADPALNYFESHRFQVDFTRSWKSCAFNVEARDHFVQHLLRALKGGAYRTTDHQFPARYVNAWHIGQALDTYMDTCHERYKDSVNPPAAEKLDKRAQRTRQNARRNTVRCIAPWRVKRLLIFIQHFMSRRVTLSEEELQHHLELMSLLRAENMSDDETDRDEVTKAKKYPAVFYIRDAEWMSAIFREFLRSVDALKLRKLKPGNSPRLRLARKKTTKYAQAAVPEGLWRNCYNIAWLSTLKTFELRKLRIIDEDYDFTLPSCTVEKKGSGDGNSEGEGEGDGEGEGEDEDEDEDEEMVFLQGSSGQ</sequence>
<name>A0A1M2V4M6_TRAPU</name>
<feature type="compositionally biased region" description="Polar residues" evidence="1">
    <location>
        <begin position="1"/>
        <end position="12"/>
    </location>
</feature>
<evidence type="ECO:0000313" key="2">
    <source>
        <dbReference type="EMBL" id="OJT02569.1"/>
    </source>
</evidence>
<evidence type="ECO:0000313" key="3">
    <source>
        <dbReference type="Proteomes" id="UP000184267"/>
    </source>
</evidence>
<comment type="caution">
    <text evidence="2">The sequence shown here is derived from an EMBL/GenBank/DDBJ whole genome shotgun (WGS) entry which is preliminary data.</text>
</comment>
<proteinExistence type="predicted"/>
<dbReference type="STRING" id="154538.A0A1M2V4M6"/>
<gene>
    <name evidence="2" type="ORF">TRAPUB_6891</name>
</gene>
<reference evidence="2 3" key="1">
    <citation type="submission" date="2016-10" db="EMBL/GenBank/DDBJ databases">
        <title>Genome sequence of the basidiomycete white-rot fungus Trametes pubescens.</title>
        <authorList>
            <person name="Makela M.R."/>
            <person name="Granchi Z."/>
            <person name="Peng M."/>
            <person name="De Vries R.P."/>
            <person name="Grigoriev I."/>
            <person name="Riley R."/>
            <person name="Hilden K."/>
        </authorList>
    </citation>
    <scope>NUCLEOTIDE SEQUENCE [LARGE SCALE GENOMIC DNA]</scope>
    <source>
        <strain evidence="2 3">FBCC735</strain>
    </source>
</reference>
<feature type="region of interest" description="Disordered" evidence="1">
    <location>
        <begin position="1"/>
        <end position="22"/>
    </location>
</feature>
<dbReference type="OrthoDB" id="2757531at2759"/>
<feature type="compositionally biased region" description="Acidic residues" evidence="1">
    <location>
        <begin position="667"/>
        <end position="690"/>
    </location>
</feature>
<organism evidence="2 3">
    <name type="scientific">Trametes pubescens</name>
    <name type="common">White-rot fungus</name>
    <dbReference type="NCBI Taxonomy" id="154538"/>
    <lineage>
        <taxon>Eukaryota</taxon>
        <taxon>Fungi</taxon>
        <taxon>Dikarya</taxon>
        <taxon>Basidiomycota</taxon>
        <taxon>Agaricomycotina</taxon>
        <taxon>Agaricomycetes</taxon>
        <taxon>Polyporales</taxon>
        <taxon>Polyporaceae</taxon>
        <taxon>Trametes</taxon>
    </lineage>
</organism>
<accession>A0A1M2V4M6</accession>
<protein>
    <submittedName>
        <fullName evidence="2">Uncharacterized protein</fullName>
    </submittedName>
</protein>
<dbReference type="EMBL" id="MNAD01001662">
    <property type="protein sequence ID" value="OJT02569.1"/>
    <property type="molecule type" value="Genomic_DNA"/>
</dbReference>
<feature type="region of interest" description="Disordered" evidence="1">
    <location>
        <begin position="196"/>
        <end position="245"/>
    </location>
</feature>
<feature type="region of interest" description="Disordered" evidence="1">
    <location>
        <begin position="655"/>
        <end position="699"/>
    </location>
</feature>
<feature type="compositionally biased region" description="Basic and acidic residues" evidence="1">
    <location>
        <begin position="217"/>
        <end position="226"/>
    </location>
</feature>